<dbReference type="EMBL" id="JAACNO010002805">
    <property type="protein sequence ID" value="KAF4130744.1"/>
    <property type="molecule type" value="Genomic_DNA"/>
</dbReference>
<evidence type="ECO:0000313" key="3">
    <source>
        <dbReference type="Proteomes" id="UP000602510"/>
    </source>
</evidence>
<dbReference type="Proteomes" id="UP000602510">
    <property type="component" value="Unassembled WGS sequence"/>
</dbReference>
<gene>
    <name evidence="1" type="ORF">GN244_ATG05864</name>
    <name evidence="2" type="ORF">GN958_ATG20049</name>
</gene>
<reference evidence="1" key="1">
    <citation type="submission" date="2020-04" db="EMBL/GenBank/DDBJ databases">
        <title>Hybrid Assembly of Korean Phytophthora infestans isolates.</title>
        <authorList>
            <person name="Prokchorchik M."/>
            <person name="Lee Y."/>
            <person name="Seo J."/>
            <person name="Cho J.-H."/>
            <person name="Park Y.-E."/>
            <person name="Jang D.-C."/>
            <person name="Im J.-S."/>
            <person name="Choi J.-G."/>
            <person name="Park H.-J."/>
            <person name="Lee G.-B."/>
            <person name="Lee Y.-G."/>
            <person name="Hong S.-Y."/>
            <person name="Cho K."/>
            <person name="Sohn K.H."/>
        </authorList>
    </citation>
    <scope>NUCLEOTIDE SEQUENCE</scope>
    <source>
        <strain evidence="1">KR_1_A1</strain>
        <strain evidence="2">KR_2_A2</strain>
    </source>
</reference>
<dbReference type="EMBL" id="WSZM01000111">
    <property type="protein sequence ID" value="KAF4041828.1"/>
    <property type="molecule type" value="Genomic_DNA"/>
</dbReference>
<name>A0A833T1F2_PHYIN</name>
<dbReference type="Proteomes" id="UP000704712">
    <property type="component" value="Unassembled WGS sequence"/>
</dbReference>
<protein>
    <submittedName>
        <fullName evidence="1">Uncharacterized protein</fullName>
    </submittedName>
</protein>
<proteinExistence type="predicted"/>
<organism evidence="1 3">
    <name type="scientific">Phytophthora infestans</name>
    <name type="common">Potato late blight agent</name>
    <name type="synonym">Botrytis infestans</name>
    <dbReference type="NCBI Taxonomy" id="4787"/>
    <lineage>
        <taxon>Eukaryota</taxon>
        <taxon>Sar</taxon>
        <taxon>Stramenopiles</taxon>
        <taxon>Oomycota</taxon>
        <taxon>Peronosporomycetes</taxon>
        <taxon>Peronosporales</taxon>
        <taxon>Peronosporaceae</taxon>
        <taxon>Phytophthora</taxon>
    </lineage>
</organism>
<sequence>MAVKVVNKGDDTTAKRYLLDIAKFHYNNLNNCILAELLELKSSEFAEIKTELEHRCYVKFRYSLFAGPPPFELVAHAASTVPAHEMETWLSAQLDIARYDKQEHRVYKMTDNDQLRLEQLVACAHKKLGPWDETELNREQFYDALAEIVRCA</sequence>
<keyword evidence="3" id="KW-1185">Reference proteome</keyword>
<dbReference type="AlphaFoldDB" id="A0A833T1F2"/>
<accession>A0A833T1F2</accession>
<evidence type="ECO:0000313" key="1">
    <source>
        <dbReference type="EMBL" id="KAF4041828.1"/>
    </source>
</evidence>
<comment type="caution">
    <text evidence="1">The sequence shown here is derived from an EMBL/GenBank/DDBJ whole genome shotgun (WGS) entry which is preliminary data.</text>
</comment>
<evidence type="ECO:0000313" key="2">
    <source>
        <dbReference type="EMBL" id="KAF4130744.1"/>
    </source>
</evidence>